<keyword evidence="4 7" id="KW-1133">Transmembrane helix</keyword>
<keyword evidence="3 7" id="KW-0812">Transmembrane</keyword>
<reference evidence="9" key="1">
    <citation type="submission" date="2023-06" db="EMBL/GenBank/DDBJ databases">
        <title>Genome-scale phylogeny and comparative genomics of the fungal order Sordariales.</title>
        <authorList>
            <consortium name="Lawrence Berkeley National Laboratory"/>
            <person name="Hensen N."/>
            <person name="Bonometti L."/>
            <person name="Westerberg I."/>
            <person name="Brannstrom I.O."/>
            <person name="Guillou S."/>
            <person name="Cros-Aarteil S."/>
            <person name="Calhoun S."/>
            <person name="Haridas S."/>
            <person name="Kuo A."/>
            <person name="Mondo S."/>
            <person name="Pangilinan J."/>
            <person name="Riley R."/>
            <person name="LaButti K."/>
            <person name="Andreopoulos B."/>
            <person name="Lipzen A."/>
            <person name="Chen C."/>
            <person name="Yanf M."/>
            <person name="Daum C."/>
            <person name="Ng V."/>
            <person name="Clum A."/>
            <person name="Steindorff A."/>
            <person name="Ohm R."/>
            <person name="Martin F."/>
            <person name="Silar P."/>
            <person name="Natvig D."/>
            <person name="Lalanne C."/>
            <person name="Gautier V."/>
            <person name="Ament-velasquez S.L."/>
            <person name="Kruys A."/>
            <person name="Hutchinson M.I."/>
            <person name="Powell A.J."/>
            <person name="Barry K."/>
            <person name="Miller A.N."/>
            <person name="Grigoriev I.V."/>
            <person name="Debuchy R."/>
            <person name="Gladieux P."/>
            <person name="Thoren M.H."/>
            <person name="Johannesson H."/>
        </authorList>
    </citation>
    <scope>NUCLEOTIDE SEQUENCE</scope>
    <source>
        <strain evidence="9">SMH3187-1</strain>
    </source>
</reference>
<evidence type="ECO:0000256" key="6">
    <source>
        <dbReference type="SAM" id="MobiDB-lite"/>
    </source>
</evidence>
<name>A0AA40KCN9_9PEZI</name>
<dbReference type="GO" id="GO:0006644">
    <property type="term" value="P:phospholipid metabolic process"/>
    <property type="evidence" value="ECO:0007669"/>
    <property type="project" value="InterPro"/>
</dbReference>
<protein>
    <submittedName>
        <fullName evidence="9">PAP2 superfamily-domain-containing protein</fullName>
    </submittedName>
</protein>
<feature type="transmembrane region" description="Helical" evidence="7">
    <location>
        <begin position="45"/>
        <end position="69"/>
    </location>
</feature>
<dbReference type="SUPFAM" id="SSF48317">
    <property type="entry name" value="Acid phosphatase/Vanadium-dependent haloperoxidase"/>
    <property type="match status" value="2"/>
</dbReference>
<dbReference type="EMBL" id="JAUKUD010000001">
    <property type="protein sequence ID" value="KAK0754095.1"/>
    <property type="molecule type" value="Genomic_DNA"/>
</dbReference>
<feature type="transmembrane region" description="Helical" evidence="7">
    <location>
        <begin position="98"/>
        <end position="121"/>
    </location>
</feature>
<evidence type="ECO:0000256" key="5">
    <source>
        <dbReference type="ARBA" id="ARBA00023136"/>
    </source>
</evidence>
<comment type="subcellular location">
    <subcellularLocation>
        <location evidence="1">Membrane</location>
        <topology evidence="1">Multi-pass membrane protein</topology>
    </subcellularLocation>
</comment>
<evidence type="ECO:0000256" key="7">
    <source>
        <dbReference type="SAM" id="Phobius"/>
    </source>
</evidence>
<keyword evidence="10" id="KW-1185">Reference proteome</keyword>
<evidence type="ECO:0000256" key="1">
    <source>
        <dbReference type="ARBA" id="ARBA00004141"/>
    </source>
</evidence>
<comment type="similarity">
    <text evidence="2">Belongs to the PA-phosphatase related phosphoesterase family.</text>
</comment>
<dbReference type="Pfam" id="PF01569">
    <property type="entry name" value="PAP2"/>
    <property type="match status" value="1"/>
</dbReference>
<dbReference type="InterPro" id="IPR036938">
    <property type="entry name" value="PAP2/HPO_sf"/>
</dbReference>
<feature type="compositionally biased region" description="Polar residues" evidence="6">
    <location>
        <begin position="14"/>
        <end position="27"/>
    </location>
</feature>
<dbReference type="PANTHER" id="PTHR10165:SF154">
    <property type="entry name" value="PAP2 DOMAIN PROTEIN (AFU_ORTHOLOGUE AFUA_1G09730)"/>
    <property type="match status" value="1"/>
</dbReference>
<dbReference type="Proteomes" id="UP001172155">
    <property type="component" value="Unassembled WGS sequence"/>
</dbReference>
<evidence type="ECO:0000259" key="8">
    <source>
        <dbReference type="Pfam" id="PF01569"/>
    </source>
</evidence>
<feature type="transmembrane region" description="Helical" evidence="7">
    <location>
        <begin position="359"/>
        <end position="377"/>
    </location>
</feature>
<sequence length="479" mass="52515">MPDDSIQPLIPPFASTTSISPASSFPPQTAMEEHRLGAGRRKGKVWVVMLSYAFDWAILALGGILGYIMGHVSPNKRPFSLFDPDISFPFTVNETVPVWMATVIAVIAPIVIIAVICLIFVPGATVPRGTPQSLIWKRKLWELHMGWLGLGLSVISTWIITNGMKNLYGKPRPDLLSRCDPDIENVAKYIIGGFGNASMNGQLVTHLICRNPDNDILDDGFRSYPSGHSSSAAAGLIYLSLFMASKFAITMPFYAPAGHDSAAFSAFPSRTRLTALANKIEPESYEMQPRRGPAAVSPGTSSIINKHVVQQHNTAIAAVRRQAAAPPLYLLLIACLPFFAAVFIASSRWFDFRHHGFDILFGFLIGTISSFFAFRYYHLPISTGAGWAWGPRSPDKAFWAGVGSFSYATDRVHSTYRSGDEEEALETVGEPYGRGTGLSDATPSVRKAPTDERSQMDTAYMSPARGREESRDSRSRVRD</sequence>
<gene>
    <name evidence="9" type="ORF">B0T18DRAFT_313309</name>
</gene>
<feature type="region of interest" description="Disordered" evidence="6">
    <location>
        <begin position="1"/>
        <end position="27"/>
    </location>
</feature>
<evidence type="ECO:0000256" key="2">
    <source>
        <dbReference type="ARBA" id="ARBA00008816"/>
    </source>
</evidence>
<proteinExistence type="inferred from homology"/>
<dbReference type="GO" id="GO:0016020">
    <property type="term" value="C:membrane"/>
    <property type="evidence" value="ECO:0007669"/>
    <property type="project" value="UniProtKB-SubCell"/>
</dbReference>
<dbReference type="GO" id="GO:0008195">
    <property type="term" value="F:phosphatidate phosphatase activity"/>
    <property type="evidence" value="ECO:0007669"/>
    <property type="project" value="TreeGrafter"/>
</dbReference>
<organism evidence="9 10">
    <name type="scientific">Schizothecium vesticola</name>
    <dbReference type="NCBI Taxonomy" id="314040"/>
    <lineage>
        <taxon>Eukaryota</taxon>
        <taxon>Fungi</taxon>
        <taxon>Dikarya</taxon>
        <taxon>Ascomycota</taxon>
        <taxon>Pezizomycotina</taxon>
        <taxon>Sordariomycetes</taxon>
        <taxon>Sordariomycetidae</taxon>
        <taxon>Sordariales</taxon>
        <taxon>Schizotheciaceae</taxon>
        <taxon>Schizothecium</taxon>
    </lineage>
</organism>
<dbReference type="Gene3D" id="1.20.144.10">
    <property type="entry name" value="Phosphatidic acid phosphatase type 2/haloperoxidase"/>
    <property type="match status" value="1"/>
</dbReference>
<feature type="compositionally biased region" description="Basic and acidic residues" evidence="6">
    <location>
        <begin position="465"/>
        <end position="479"/>
    </location>
</feature>
<feature type="transmembrane region" description="Helical" evidence="7">
    <location>
        <begin position="328"/>
        <end position="347"/>
    </location>
</feature>
<dbReference type="PANTHER" id="PTHR10165">
    <property type="entry name" value="LIPID PHOSPHATE PHOSPHATASE"/>
    <property type="match status" value="1"/>
</dbReference>
<feature type="domain" description="Phosphatidic acid phosphatase type 2/haloperoxidase" evidence="8">
    <location>
        <begin position="147"/>
        <end position="378"/>
    </location>
</feature>
<evidence type="ECO:0000313" key="9">
    <source>
        <dbReference type="EMBL" id="KAK0754095.1"/>
    </source>
</evidence>
<evidence type="ECO:0000313" key="10">
    <source>
        <dbReference type="Proteomes" id="UP001172155"/>
    </source>
</evidence>
<dbReference type="CDD" id="cd03390">
    <property type="entry name" value="PAP2_containing_1_like"/>
    <property type="match status" value="1"/>
</dbReference>
<feature type="transmembrane region" description="Helical" evidence="7">
    <location>
        <begin position="231"/>
        <end position="249"/>
    </location>
</feature>
<feature type="transmembrane region" description="Helical" evidence="7">
    <location>
        <begin position="141"/>
        <end position="161"/>
    </location>
</feature>
<evidence type="ECO:0000256" key="3">
    <source>
        <dbReference type="ARBA" id="ARBA00022692"/>
    </source>
</evidence>
<dbReference type="GO" id="GO:0046839">
    <property type="term" value="P:phospholipid dephosphorylation"/>
    <property type="evidence" value="ECO:0007669"/>
    <property type="project" value="TreeGrafter"/>
</dbReference>
<comment type="caution">
    <text evidence="9">The sequence shown here is derived from an EMBL/GenBank/DDBJ whole genome shotgun (WGS) entry which is preliminary data.</text>
</comment>
<dbReference type="AlphaFoldDB" id="A0AA40KCN9"/>
<dbReference type="InterPro" id="IPR043216">
    <property type="entry name" value="PAP-like"/>
</dbReference>
<accession>A0AA40KCN9</accession>
<evidence type="ECO:0000256" key="4">
    <source>
        <dbReference type="ARBA" id="ARBA00022989"/>
    </source>
</evidence>
<feature type="region of interest" description="Disordered" evidence="6">
    <location>
        <begin position="418"/>
        <end position="479"/>
    </location>
</feature>
<keyword evidence="5 7" id="KW-0472">Membrane</keyword>
<dbReference type="InterPro" id="IPR000326">
    <property type="entry name" value="PAP2/HPO"/>
</dbReference>